<gene>
    <name evidence="2" type="ORF">GRI91_03720</name>
</gene>
<dbReference type="InterPro" id="IPR013046">
    <property type="entry name" value="GpV/Gp45"/>
</dbReference>
<dbReference type="InterPro" id="IPR044033">
    <property type="entry name" value="GpV-like_apex"/>
</dbReference>
<dbReference type="EMBL" id="WTYT01000001">
    <property type="protein sequence ID" value="MXO64859.1"/>
    <property type="molecule type" value="Genomic_DNA"/>
</dbReference>
<dbReference type="InterPro" id="IPR006531">
    <property type="entry name" value="Gp5/Vgr_OB"/>
</dbReference>
<evidence type="ECO:0000259" key="1">
    <source>
        <dbReference type="Pfam" id="PF04717"/>
    </source>
</evidence>
<protein>
    <submittedName>
        <fullName evidence="2">Phage baseplate assembly protein V</fullName>
    </submittedName>
</protein>
<dbReference type="RefSeq" id="WP_160735243.1">
    <property type="nucleotide sequence ID" value="NZ_WTYT01000001.1"/>
</dbReference>
<comment type="caution">
    <text evidence="2">The sequence shown here is derived from an EMBL/GenBank/DDBJ whole genome shotgun (WGS) entry which is preliminary data.</text>
</comment>
<evidence type="ECO:0000313" key="3">
    <source>
        <dbReference type="Proteomes" id="UP000438476"/>
    </source>
</evidence>
<dbReference type="Gene3D" id="6.20.150.10">
    <property type="match status" value="1"/>
</dbReference>
<dbReference type="AlphaFoldDB" id="A0A6I4T3K8"/>
<dbReference type="InterPro" id="IPR037026">
    <property type="entry name" value="Vgr_OB-fold_dom_sf"/>
</dbReference>
<dbReference type="OrthoDB" id="4931325at2"/>
<accession>A0A6I4T3K8</accession>
<keyword evidence="3" id="KW-1185">Reference proteome</keyword>
<dbReference type="Pfam" id="PF04717">
    <property type="entry name" value="Phage_base_V"/>
    <property type="match status" value="1"/>
</dbReference>
<name>A0A6I4T3K8_9SPHN</name>
<feature type="domain" description="Gp5/Type VI secretion system Vgr protein OB-fold" evidence="1">
    <location>
        <begin position="19"/>
        <end position="90"/>
    </location>
</feature>
<sequence length="179" mass="19203">MSIPRSTGHTGDPSQLIRIGRIIAVDRASARCQVEIGDPDRQSVTTIFIRWGVLRAGETIIWSPPSEGEQVLLFCPDGDIAQAVPFGALYSADYPAPATDTREFIRFADGAEIGYDADNHHLDLTLPPDATTRIESDGGVTIIGDVRVEGDVFADGISLKQHRHLGVQPGAGISGMPQE</sequence>
<dbReference type="Gene3D" id="2.40.50.230">
    <property type="entry name" value="Gp5 N-terminal domain"/>
    <property type="match status" value="1"/>
</dbReference>
<evidence type="ECO:0000313" key="2">
    <source>
        <dbReference type="EMBL" id="MXO64859.1"/>
    </source>
</evidence>
<reference evidence="2 3" key="1">
    <citation type="submission" date="2019-12" db="EMBL/GenBank/DDBJ databases">
        <title>Genomic-based taxomic classification of the family Erythrobacteraceae.</title>
        <authorList>
            <person name="Xu L."/>
        </authorList>
    </citation>
    <scope>NUCLEOTIDE SEQUENCE [LARGE SCALE GENOMIC DNA]</scope>
    <source>
        <strain evidence="2 3">LMG 29518</strain>
    </source>
</reference>
<organism evidence="2 3">
    <name type="scientific">Altericroceibacterium endophyticum</name>
    <dbReference type="NCBI Taxonomy" id="1808508"/>
    <lineage>
        <taxon>Bacteria</taxon>
        <taxon>Pseudomonadati</taxon>
        <taxon>Pseudomonadota</taxon>
        <taxon>Alphaproteobacteria</taxon>
        <taxon>Sphingomonadales</taxon>
        <taxon>Erythrobacteraceae</taxon>
        <taxon>Altericroceibacterium</taxon>
    </lineage>
</organism>
<dbReference type="Pfam" id="PF18946">
    <property type="entry name" value="Apex"/>
    <property type="match status" value="1"/>
</dbReference>
<dbReference type="NCBIfam" id="TIGR01644">
    <property type="entry name" value="phage_P2_V"/>
    <property type="match status" value="1"/>
</dbReference>
<proteinExistence type="predicted"/>
<dbReference type="Proteomes" id="UP000438476">
    <property type="component" value="Unassembled WGS sequence"/>
</dbReference>